<evidence type="ECO:0000313" key="2">
    <source>
        <dbReference type="EMBL" id="CAG5081535.1"/>
    </source>
</evidence>
<reference evidence="2" key="1">
    <citation type="submission" date="2021-04" db="EMBL/GenBank/DDBJ databases">
        <authorList>
            <person name="Chebbi M.A.C M."/>
        </authorList>
    </citation>
    <scope>NUCLEOTIDE SEQUENCE</scope>
</reference>
<keyword evidence="3" id="KW-1185">Reference proteome</keyword>
<dbReference type="Proteomes" id="UP000786811">
    <property type="component" value="Unassembled WGS sequence"/>
</dbReference>
<keyword evidence="1" id="KW-0812">Transmembrane</keyword>
<evidence type="ECO:0000313" key="3">
    <source>
        <dbReference type="Proteomes" id="UP000786811"/>
    </source>
</evidence>
<comment type="caution">
    <text evidence="2">The sequence shown here is derived from an EMBL/GenBank/DDBJ whole genome shotgun (WGS) entry which is preliminary data.</text>
</comment>
<keyword evidence="1" id="KW-1133">Transmembrane helix</keyword>
<proteinExistence type="predicted"/>
<accession>A0A8J2H7Q8</accession>
<dbReference type="EMBL" id="CAJNRD030001118">
    <property type="protein sequence ID" value="CAG5081535.1"/>
    <property type="molecule type" value="Genomic_DNA"/>
</dbReference>
<feature type="transmembrane region" description="Helical" evidence="1">
    <location>
        <begin position="81"/>
        <end position="106"/>
    </location>
</feature>
<protein>
    <submittedName>
        <fullName evidence="2">Uncharacterized protein</fullName>
    </submittedName>
</protein>
<name>A0A8J2H7Q8_COTCN</name>
<gene>
    <name evidence="2" type="ORF">HICCMSTLAB_LOCUS3311</name>
</gene>
<dbReference type="AlphaFoldDB" id="A0A8J2H7Q8"/>
<sequence>MLPFVVEGGASPPSTHTDIYSFSLSLTRPPALINEPSINKQTLGQKLNREIYLRQRLSQVSSRKNSDCKIIKSKNIQPVNFINLIMCGIFLMVTVILVPGISAAAAPDKIPIVKTLRVEVKLRNFVIESKLEMSTQLRVRRKSLTLCELGP</sequence>
<evidence type="ECO:0000256" key="1">
    <source>
        <dbReference type="SAM" id="Phobius"/>
    </source>
</evidence>
<keyword evidence="1" id="KW-0472">Membrane</keyword>
<organism evidence="2 3">
    <name type="scientific">Cotesia congregata</name>
    <name type="common">Parasitoid wasp</name>
    <name type="synonym">Apanteles congregatus</name>
    <dbReference type="NCBI Taxonomy" id="51543"/>
    <lineage>
        <taxon>Eukaryota</taxon>
        <taxon>Metazoa</taxon>
        <taxon>Ecdysozoa</taxon>
        <taxon>Arthropoda</taxon>
        <taxon>Hexapoda</taxon>
        <taxon>Insecta</taxon>
        <taxon>Pterygota</taxon>
        <taxon>Neoptera</taxon>
        <taxon>Endopterygota</taxon>
        <taxon>Hymenoptera</taxon>
        <taxon>Apocrita</taxon>
        <taxon>Ichneumonoidea</taxon>
        <taxon>Braconidae</taxon>
        <taxon>Microgastrinae</taxon>
        <taxon>Cotesia</taxon>
    </lineage>
</organism>